<evidence type="ECO:0000313" key="2">
    <source>
        <dbReference type="EMBL" id="MEX6689133.1"/>
    </source>
</evidence>
<evidence type="ECO:0000256" key="1">
    <source>
        <dbReference type="SAM" id="SignalP"/>
    </source>
</evidence>
<gene>
    <name evidence="2" type="ORF">QTN47_16610</name>
</gene>
<proteinExistence type="predicted"/>
<reference evidence="2 3" key="1">
    <citation type="submission" date="2023-07" db="EMBL/GenBank/DDBJ databases">
        <authorList>
            <person name="Lian W.-H."/>
        </authorList>
    </citation>
    <scope>NUCLEOTIDE SEQUENCE [LARGE SCALE GENOMIC DNA]</scope>
    <source>
        <strain evidence="2 3">SYSU DXS3180</strain>
    </source>
</reference>
<dbReference type="EMBL" id="JAULBC010000005">
    <property type="protein sequence ID" value="MEX6689133.1"/>
    <property type="molecule type" value="Genomic_DNA"/>
</dbReference>
<dbReference type="SUPFAM" id="SSF49452">
    <property type="entry name" value="Starch-binding domain-like"/>
    <property type="match status" value="1"/>
</dbReference>
<feature type="signal peptide" evidence="1">
    <location>
        <begin position="1"/>
        <end position="20"/>
    </location>
</feature>
<keyword evidence="3" id="KW-1185">Reference proteome</keyword>
<organism evidence="2 3">
    <name type="scientific">Danxiaibacter flavus</name>
    <dbReference type="NCBI Taxonomy" id="3049108"/>
    <lineage>
        <taxon>Bacteria</taxon>
        <taxon>Pseudomonadati</taxon>
        <taxon>Bacteroidota</taxon>
        <taxon>Chitinophagia</taxon>
        <taxon>Chitinophagales</taxon>
        <taxon>Chitinophagaceae</taxon>
        <taxon>Danxiaibacter</taxon>
    </lineage>
</organism>
<dbReference type="Proteomes" id="UP001560573">
    <property type="component" value="Unassembled WGS sequence"/>
</dbReference>
<dbReference type="InterPro" id="IPR013784">
    <property type="entry name" value="Carb-bd-like_fold"/>
</dbReference>
<sequence length="105" mass="10885">MKRVKLGLAALAISAAGFFAFTNLQGGGIKGSITPADGAKEAWALSSTDTIRATISGGAFTFTNAKAGTYKVMIDATEPYKDVIKEGVQVADGQTTDLGEIKLEK</sequence>
<accession>A0ABV3ZKR2</accession>
<evidence type="ECO:0000313" key="3">
    <source>
        <dbReference type="Proteomes" id="UP001560573"/>
    </source>
</evidence>
<feature type="chain" id="PRO_5045297265" evidence="1">
    <location>
        <begin position="21"/>
        <end position="105"/>
    </location>
</feature>
<protein>
    <submittedName>
        <fullName evidence="2">Carboxypeptidase-like regulatory domain-containing protein</fullName>
    </submittedName>
</protein>
<dbReference type="Gene3D" id="2.60.40.1120">
    <property type="entry name" value="Carboxypeptidase-like, regulatory domain"/>
    <property type="match status" value="1"/>
</dbReference>
<comment type="caution">
    <text evidence="2">The sequence shown here is derived from an EMBL/GenBank/DDBJ whole genome shotgun (WGS) entry which is preliminary data.</text>
</comment>
<dbReference type="RefSeq" id="WP_369330541.1">
    <property type="nucleotide sequence ID" value="NZ_JAULBC010000005.1"/>
</dbReference>
<name>A0ABV3ZKR2_9BACT</name>
<keyword evidence="1" id="KW-0732">Signal</keyword>